<dbReference type="InterPro" id="IPR000086">
    <property type="entry name" value="NUDIX_hydrolase_dom"/>
</dbReference>
<name>A0ABU8HIJ9_9BACI</name>
<feature type="domain" description="Nudix hydrolase" evidence="4">
    <location>
        <begin position="7"/>
        <end position="129"/>
    </location>
</feature>
<dbReference type="PROSITE" id="PS00893">
    <property type="entry name" value="NUDIX_BOX"/>
    <property type="match status" value="1"/>
</dbReference>
<dbReference type="PANTHER" id="PTHR43046">
    <property type="entry name" value="GDP-MANNOSE MANNOSYL HYDROLASE"/>
    <property type="match status" value="1"/>
</dbReference>
<protein>
    <submittedName>
        <fullName evidence="5">NUDIX hydrolase</fullName>
        <ecNumber evidence="5">3.6.-.-</ecNumber>
    </submittedName>
</protein>
<evidence type="ECO:0000259" key="4">
    <source>
        <dbReference type="PROSITE" id="PS51462"/>
    </source>
</evidence>
<keyword evidence="2 3" id="KW-0378">Hydrolase</keyword>
<dbReference type="EC" id="3.6.-.-" evidence="5"/>
<comment type="caution">
    <text evidence="5">The sequence shown here is derived from an EMBL/GenBank/DDBJ whole genome shotgun (WGS) entry which is preliminary data.</text>
</comment>
<evidence type="ECO:0000256" key="1">
    <source>
        <dbReference type="ARBA" id="ARBA00001946"/>
    </source>
</evidence>
<sequence>MEYQSPKHIIAVSALVMNEKDEVLLIKTHNRTDTWELPGGQVEEGEPPHLAAEREFFEETGIEMKVESVTGVYYNVTNELLSLVFRGKYIGGNLSLQEEEIKEAKFIPLTEENLSFYITRPHMASRALDALKGTGTLPYEAWTVKPFKQLKRLE</sequence>
<accession>A0ABU8HIJ9</accession>
<dbReference type="InterPro" id="IPR020476">
    <property type="entry name" value="Nudix_hydrolase"/>
</dbReference>
<reference evidence="5 6" key="1">
    <citation type="journal article" date="2018" name="J. Microbiol.">
        <title>Bacillus spongiae sp. nov., isolated from sponge of Jeju Island.</title>
        <authorList>
            <person name="Lee G.E."/>
            <person name="Im W.T."/>
            <person name="Park J.S."/>
        </authorList>
    </citation>
    <scope>NUCLEOTIDE SEQUENCE [LARGE SCALE GENOMIC DNA]</scope>
    <source>
        <strain evidence="5 6">135PIL107-10</strain>
    </source>
</reference>
<dbReference type="PRINTS" id="PR00502">
    <property type="entry name" value="NUDIXFAMILY"/>
</dbReference>
<dbReference type="InterPro" id="IPR015797">
    <property type="entry name" value="NUDIX_hydrolase-like_dom_sf"/>
</dbReference>
<dbReference type="Gene3D" id="3.90.79.10">
    <property type="entry name" value="Nucleoside Triphosphate Pyrophosphohydrolase"/>
    <property type="match status" value="1"/>
</dbReference>
<evidence type="ECO:0000313" key="6">
    <source>
        <dbReference type="Proteomes" id="UP001312865"/>
    </source>
</evidence>
<dbReference type="GO" id="GO:0016787">
    <property type="term" value="F:hydrolase activity"/>
    <property type="evidence" value="ECO:0007669"/>
    <property type="project" value="UniProtKB-KW"/>
</dbReference>
<evidence type="ECO:0000313" key="5">
    <source>
        <dbReference type="EMBL" id="MEI5908966.1"/>
    </source>
</evidence>
<comment type="cofactor">
    <cofactor evidence="1">
        <name>Mg(2+)</name>
        <dbReference type="ChEBI" id="CHEBI:18420"/>
    </cofactor>
</comment>
<dbReference type="Proteomes" id="UP001312865">
    <property type="component" value="Unassembled WGS sequence"/>
</dbReference>
<dbReference type="PANTHER" id="PTHR43046:SF2">
    <property type="entry name" value="8-OXO-DGTP DIPHOSPHATASE-RELATED"/>
    <property type="match status" value="1"/>
</dbReference>
<proteinExistence type="inferred from homology"/>
<dbReference type="RefSeq" id="WP_336588414.1">
    <property type="nucleotide sequence ID" value="NZ_JBBAXC010000018.1"/>
</dbReference>
<organism evidence="5 6">
    <name type="scientific">Bacillus spongiae</name>
    <dbReference type="NCBI Taxonomy" id="2683610"/>
    <lineage>
        <taxon>Bacteria</taxon>
        <taxon>Bacillati</taxon>
        <taxon>Bacillota</taxon>
        <taxon>Bacilli</taxon>
        <taxon>Bacillales</taxon>
        <taxon>Bacillaceae</taxon>
        <taxon>Bacillus</taxon>
    </lineage>
</organism>
<evidence type="ECO:0000256" key="2">
    <source>
        <dbReference type="ARBA" id="ARBA00022801"/>
    </source>
</evidence>
<gene>
    <name evidence="5" type="ORF">WAK64_18110</name>
</gene>
<dbReference type="PROSITE" id="PS51462">
    <property type="entry name" value="NUDIX"/>
    <property type="match status" value="1"/>
</dbReference>
<dbReference type="Pfam" id="PF00293">
    <property type="entry name" value="NUDIX"/>
    <property type="match status" value="1"/>
</dbReference>
<dbReference type="EMBL" id="JBBAXC010000018">
    <property type="protein sequence ID" value="MEI5908966.1"/>
    <property type="molecule type" value="Genomic_DNA"/>
</dbReference>
<comment type="similarity">
    <text evidence="3">Belongs to the Nudix hydrolase family.</text>
</comment>
<dbReference type="SUPFAM" id="SSF55811">
    <property type="entry name" value="Nudix"/>
    <property type="match status" value="1"/>
</dbReference>
<keyword evidence="6" id="KW-1185">Reference proteome</keyword>
<dbReference type="InterPro" id="IPR020084">
    <property type="entry name" value="NUDIX_hydrolase_CS"/>
</dbReference>
<evidence type="ECO:0000256" key="3">
    <source>
        <dbReference type="RuleBase" id="RU003476"/>
    </source>
</evidence>